<dbReference type="InterPro" id="IPR036390">
    <property type="entry name" value="WH_DNA-bd_sf"/>
</dbReference>
<dbReference type="PROSITE" id="PS50949">
    <property type="entry name" value="HTH_GNTR"/>
    <property type="match status" value="1"/>
</dbReference>
<dbReference type="InterPro" id="IPR011711">
    <property type="entry name" value="GntR_C"/>
</dbReference>
<dbReference type="Pfam" id="PF07729">
    <property type="entry name" value="FCD"/>
    <property type="match status" value="1"/>
</dbReference>
<reference evidence="5 6" key="1">
    <citation type="submission" date="2018-10" db="EMBL/GenBank/DDBJ databases">
        <title>Genome sequences of five Lactobacillus pentosus strains isolated from brines of traditionally fermented spanish-style green table olives and differences between them.</title>
        <authorList>
            <person name="Jimenez Diaz R."/>
        </authorList>
    </citation>
    <scope>NUCLEOTIDE SEQUENCE [LARGE SCALE GENOMIC DNA]</scope>
    <source>
        <strain evidence="5 6">IG8</strain>
    </source>
</reference>
<dbReference type="GO" id="GO:0003700">
    <property type="term" value="F:DNA-binding transcription factor activity"/>
    <property type="evidence" value="ECO:0007669"/>
    <property type="project" value="InterPro"/>
</dbReference>
<dbReference type="RefSeq" id="WP_122211228.1">
    <property type="nucleotide sequence ID" value="NZ_RDCH01000039.1"/>
</dbReference>
<dbReference type="Proteomes" id="UP000281061">
    <property type="component" value="Unassembled WGS sequence"/>
</dbReference>
<dbReference type="SMART" id="SM00345">
    <property type="entry name" value="HTH_GNTR"/>
    <property type="match status" value="1"/>
</dbReference>
<dbReference type="InterPro" id="IPR036388">
    <property type="entry name" value="WH-like_DNA-bd_sf"/>
</dbReference>
<evidence type="ECO:0000259" key="4">
    <source>
        <dbReference type="PROSITE" id="PS50949"/>
    </source>
</evidence>
<keyword evidence="3" id="KW-0804">Transcription</keyword>
<dbReference type="EMBL" id="RDCL01000060">
    <property type="protein sequence ID" value="RMW54193.1"/>
    <property type="molecule type" value="Genomic_DNA"/>
</dbReference>
<sequence>MDDVVKAVTKNLNLSKNQPLKKSLLSAFRKTIILGDIPAGTRINEQQVAVALNVSRTPVRYALDQLASEALVRRTLGNSTIVIGVTLKDAYEIFDIRKELDTLATRKAMVRMTPADFETLRALLERTERELNQSPDTTVVSYFTDFNQFIYNHCEMPHLVRTIYKLQTYLVYFRDISIMSVERRALALQEHWRIYNAMVNQDEVQISLVIREHLGQSLQFILKEMRALNIE</sequence>
<name>A0AB37RHX3_LACPE</name>
<organism evidence="5 6">
    <name type="scientific">Lactiplantibacillus pentosus</name>
    <name type="common">Lactobacillus pentosus</name>
    <dbReference type="NCBI Taxonomy" id="1589"/>
    <lineage>
        <taxon>Bacteria</taxon>
        <taxon>Bacillati</taxon>
        <taxon>Bacillota</taxon>
        <taxon>Bacilli</taxon>
        <taxon>Lactobacillales</taxon>
        <taxon>Lactobacillaceae</taxon>
        <taxon>Lactiplantibacillus</taxon>
    </lineage>
</organism>
<dbReference type="SUPFAM" id="SSF46785">
    <property type="entry name" value="Winged helix' DNA-binding domain"/>
    <property type="match status" value="1"/>
</dbReference>
<evidence type="ECO:0000256" key="3">
    <source>
        <dbReference type="ARBA" id="ARBA00023163"/>
    </source>
</evidence>
<comment type="caution">
    <text evidence="5">The sequence shown here is derived from an EMBL/GenBank/DDBJ whole genome shotgun (WGS) entry which is preliminary data.</text>
</comment>
<dbReference type="SMART" id="SM00895">
    <property type="entry name" value="FCD"/>
    <property type="match status" value="1"/>
</dbReference>
<keyword evidence="1" id="KW-0805">Transcription regulation</keyword>
<evidence type="ECO:0000313" key="6">
    <source>
        <dbReference type="Proteomes" id="UP000281061"/>
    </source>
</evidence>
<dbReference type="Gene3D" id="1.20.120.530">
    <property type="entry name" value="GntR ligand-binding domain-like"/>
    <property type="match status" value="1"/>
</dbReference>
<dbReference type="PANTHER" id="PTHR43537">
    <property type="entry name" value="TRANSCRIPTIONAL REGULATOR, GNTR FAMILY"/>
    <property type="match status" value="1"/>
</dbReference>
<dbReference type="Gene3D" id="1.10.10.10">
    <property type="entry name" value="Winged helix-like DNA-binding domain superfamily/Winged helix DNA-binding domain"/>
    <property type="match status" value="1"/>
</dbReference>
<dbReference type="AlphaFoldDB" id="A0AB37RHX3"/>
<dbReference type="InterPro" id="IPR008920">
    <property type="entry name" value="TF_FadR/GntR_C"/>
</dbReference>
<evidence type="ECO:0000256" key="2">
    <source>
        <dbReference type="ARBA" id="ARBA00023125"/>
    </source>
</evidence>
<dbReference type="GO" id="GO:0003677">
    <property type="term" value="F:DNA binding"/>
    <property type="evidence" value="ECO:0007669"/>
    <property type="project" value="UniProtKB-KW"/>
</dbReference>
<accession>A0AB37RHX3</accession>
<protein>
    <submittedName>
        <fullName evidence="5">GntR family transcriptional regulator</fullName>
    </submittedName>
</protein>
<dbReference type="Pfam" id="PF00392">
    <property type="entry name" value="GntR"/>
    <property type="match status" value="1"/>
</dbReference>
<evidence type="ECO:0000256" key="1">
    <source>
        <dbReference type="ARBA" id="ARBA00023015"/>
    </source>
</evidence>
<dbReference type="InterPro" id="IPR000524">
    <property type="entry name" value="Tscrpt_reg_HTH_GntR"/>
</dbReference>
<dbReference type="PANTHER" id="PTHR43537:SF5">
    <property type="entry name" value="UXU OPERON TRANSCRIPTIONAL REGULATOR"/>
    <property type="match status" value="1"/>
</dbReference>
<gene>
    <name evidence="5" type="ORF">D6U17_09685</name>
</gene>
<dbReference type="SUPFAM" id="SSF48008">
    <property type="entry name" value="GntR ligand-binding domain-like"/>
    <property type="match status" value="1"/>
</dbReference>
<feature type="domain" description="HTH gntR-type" evidence="4">
    <location>
        <begin position="18"/>
        <end position="85"/>
    </location>
</feature>
<proteinExistence type="predicted"/>
<evidence type="ECO:0000313" key="5">
    <source>
        <dbReference type="EMBL" id="RMW54193.1"/>
    </source>
</evidence>
<keyword evidence="2" id="KW-0238">DNA-binding</keyword>